<dbReference type="SUPFAM" id="SSF51905">
    <property type="entry name" value="FAD/NAD(P)-binding domain"/>
    <property type="match status" value="1"/>
</dbReference>
<feature type="binding site" evidence="12">
    <location>
        <position position="370"/>
    </location>
    <ligand>
        <name>FAD</name>
        <dbReference type="ChEBI" id="CHEBI:57692"/>
    </ligand>
</feature>
<feature type="domain" description="tRNA uridine 5-carboxymethylaminomethyl modification enzyme C-terminal subdomain" evidence="13">
    <location>
        <begin position="545"/>
        <end position="616"/>
    </location>
</feature>
<keyword evidence="5 12" id="KW-0963">Cytoplasm</keyword>
<gene>
    <name evidence="12 14" type="primary">mnmG</name>
    <name evidence="12" type="synonym">gidA</name>
    <name evidence="14" type="ORF">SPSYN_00648</name>
</gene>
<evidence type="ECO:0000256" key="1">
    <source>
        <dbReference type="ARBA" id="ARBA00001974"/>
    </source>
</evidence>
<dbReference type="InterPro" id="IPR026904">
    <property type="entry name" value="MnmG_C"/>
</dbReference>
<keyword evidence="6 12" id="KW-0285">Flavoprotein</keyword>
<dbReference type="InterPro" id="IPR036188">
    <property type="entry name" value="FAD/NAD-bd_sf"/>
</dbReference>
<dbReference type="Gene3D" id="1.10.10.1800">
    <property type="entry name" value="tRNA uridine 5-carboxymethylaminomethyl modification enzyme MnmG/GidA"/>
    <property type="match status" value="1"/>
</dbReference>
<evidence type="ECO:0000256" key="8">
    <source>
        <dbReference type="ARBA" id="ARBA00022827"/>
    </source>
</evidence>
<dbReference type="FunFam" id="3.50.50.60:FF:000002">
    <property type="entry name" value="tRNA uridine 5-carboxymethylaminomethyl modification enzyme MnmG"/>
    <property type="match status" value="1"/>
</dbReference>
<dbReference type="NCBIfam" id="TIGR00136">
    <property type="entry name" value="mnmG_gidA"/>
    <property type="match status" value="1"/>
</dbReference>
<dbReference type="Gene3D" id="3.50.50.60">
    <property type="entry name" value="FAD/NAD(P)-binding domain"/>
    <property type="match status" value="2"/>
</dbReference>
<evidence type="ECO:0000313" key="14">
    <source>
        <dbReference type="EMBL" id="KAF1085913.1"/>
    </source>
</evidence>
<comment type="cofactor">
    <cofactor evidence="1 12">
        <name>FAD</name>
        <dbReference type="ChEBI" id="CHEBI:57692"/>
    </cofactor>
</comment>
<keyword evidence="9 12" id="KW-0520">NAD</keyword>
<dbReference type="Pfam" id="PF01134">
    <property type="entry name" value="GIDA"/>
    <property type="match status" value="1"/>
</dbReference>
<dbReference type="RefSeq" id="WP_161821070.1">
    <property type="nucleotide sequence ID" value="NZ_LSRS01000002.1"/>
</dbReference>
<keyword evidence="7 12" id="KW-0819">tRNA processing</keyword>
<dbReference type="InterPro" id="IPR020595">
    <property type="entry name" value="MnmG-rel_CS"/>
</dbReference>
<keyword evidence="15" id="KW-1185">Reference proteome</keyword>
<organism evidence="14 15">
    <name type="scientific">Sporotomaculum syntrophicum</name>
    <dbReference type="NCBI Taxonomy" id="182264"/>
    <lineage>
        <taxon>Bacteria</taxon>
        <taxon>Bacillati</taxon>
        <taxon>Bacillota</taxon>
        <taxon>Clostridia</taxon>
        <taxon>Eubacteriales</taxon>
        <taxon>Desulfallaceae</taxon>
        <taxon>Sporotomaculum</taxon>
    </lineage>
</organism>
<comment type="caution">
    <text evidence="14">The sequence shown here is derived from an EMBL/GenBank/DDBJ whole genome shotgun (WGS) entry which is preliminary data.</text>
</comment>
<accession>A0A9D2WR97</accession>
<dbReference type="FunFam" id="1.10.150.570:FF:000001">
    <property type="entry name" value="tRNA uridine 5-carboxymethylaminomethyl modification enzyme MnmG"/>
    <property type="match status" value="1"/>
</dbReference>
<keyword evidence="8 12" id="KW-0274">FAD</keyword>
<dbReference type="HAMAP" id="MF_00129">
    <property type="entry name" value="MnmG_GidA"/>
    <property type="match status" value="1"/>
</dbReference>
<dbReference type="EMBL" id="LSRS01000002">
    <property type="protein sequence ID" value="KAF1085913.1"/>
    <property type="molecule type" value="Genomic_DNA"/>
</dbReference>
<evidence type="ECO:0000256" key="4">
    <source>
        <dbReference type="ARBA" id="ARBA00020461"/>
    </source>
</evidence>
<dbReference type="InterPro" id="IPR044920">
    <property type="entry name" value="MnmG_C_subdom_sf"/>
</dbReference>
<dbReference type="InterPro" id="IPR004416">
    <property type="entry name" value="MnmG"/>
</dbReference>
<dbReference type="PANTHER" id="PTHR11806">
    <property type="entry name" value="GLUCOSE INHIBITED DIVISION PROTEIN A"/>
    <property type="match status" value="1"/>
</dbReference>
<feature type="binding site" evidence="12">
    <location>
        <position position="126"/>
    </location>
    <ligand>
        <name>FAD</name>
        <dbReference type="ChEBI" id="CHEBI:57692"/>
    </ligand>
</feature>
<dbReference type="OrthoDB" id="9815560at2"/>
<evidence type="ECO:0000256" key="2">
    <source>
        <dbReference type="ARBA" id="ARBA00003717"/>
    </source>
</evidence>
<comment type="function">
    <text evidence="2 12">NAD-binding protein involved in the addition of a carboxymethylaminomethyl (cmnm) group at the wobble position (U34) of certain tRNAs, forming tRNA-cmnm(5)s(2)U34.</text>
</comment>
<evidence type="ECO:0000256" key="7">
    <source>
        <dbReference type="ARBA" id="ARBA00022694"/>
    </source>
</evidence>
<evidence type="ECO:0000256" key="11">
    <source>
        <dbReference type="ARBA" id="ARBA00031800"/>
    </source>
</evidence>
<proteinExistence type="inferred from homology"/>
<dbReference type="GO" id="GO:0002098">
    <property type="term" value="P:tRNA wobble uridine modification"/>
    <property type="evidence" value="ECO:0007669"/>
    <property type="project" value="InterPro"/>
</dbReference>
<dbReference type="Proteomes" id="UP000798488">
    <property type="component" value="Unassembled WGS sequence"/>
</dbReference>
<dbReference type="PROSITE" id="PS01281">
    <property type="entry name" value="GIDA_2"/>
    <property type="match status" value="1"/>
</dbReference>
<dbReference type="PRINTS" id="PR00368">
    <property type="entry name" value="FADPNR"/>
</dbReference>
<protein>
    <recommendedName>
        <fullName evidence="4 12">tRNA uridine 5-carboxymethylaminomethyl modification enzyme MnmG</fullName>
    </recommendedName>
    <alternativeName>
        <fullName evidence="11 12">Glucose-inhibited division protein A</fullName>
    </alternativeName>
</protein>
<dbReference type="PRINTS" id="PR00411">
    <property type="entry name" value="PNDRDTASEI"/>
</dbReference>
<dbReference type="InterPro" id="IPR049312">
    <property type="entry name" value="GIDA_C_N"/>
</dbReference>
<evidence type="ECO:0000256" key="3">
    <source>
        <dbReference type="ARBA" id="ARBA00007653"/>
    </source>
</evidence>
<dbReference type="Pfam" id="PF13932">
    <property type="entry name" value="SAM_GIDA_C"/>
    <property type="match status" value="1"/>
</dbReference>
<dbReference type="Gene3D" id="1.10.150.570">
    <property type="entry name" value="GidA associated domain, C-terminal subdomain"/>
    <property type="match status" value="1"/>
</dbReference>
<feature type="binding site" evidence="12">
    <location>
        <begin position="14"/>
        <end position="19"/>
    </location>
    <ligand>
        <name>FAD</name>
        <dbReference type="ChEBI" id="CHEBI:57692"/>
    </ligand>
</feature>
<reference evidence="14" key="1">
    <citation type="submission" date="2016-02" db="EMBL/GenBank/DDBJ databases">
        <title>Draft Genome Sequence of Sporotomaculum syntrophicum Strain FB, a Syntrophic Benzoate Degrader.</title>
        <authorList>
            <person name="Nobu M.K."/>
            <person name="Narihiro T."/>
            <person name="Qiu Y.-L."/>
            <person name="Ohashi A."/>
            <person name="Liu W.-T."/>
            <person name="Yuji S."/>
        </authorList>
    </citation>
    <scope>NUCLEOTIDE SEQUENCE</scope>
    <source>
        <strain evidence="14">FB</strain>
    </source>
</reference>
<feature type="binding site" evidence="12">
    <location>
        <position position="181"/>
    </location>
    <ligand>
        <name>FAD</name>
        <dbReference type="ChEBI" id="CHEBI:57692"/>
    </ligand>
</feature>
<dbReference type="GO" id="GO:0050660">
    <property type="term" value="F:flavin adenine dinucleotide binding"/>
    <property type="evidence" value="ECO:0007669"/>
    <property type="project" value="UniProtKB-UniRule"/>
</dbReference>
<evidence type="ECO:0000256" key="6">
    <source>
        <dbReference type="ARBA" id="ARBA00022630"/>
    </source>
</evidence>
<evidence type="ECO:0000256" key="9">
    <source>
        <dbReference type="ARBA" id="ARBA00023027"/>
    </source>
</evidence>
<comment type="subunit">
    <text evidence="10 12">Homodimer. Heterotetramer of two MnmE and two MnmG subunits.</text>
</comment>
<comment type="subcellular location">
    <subcellularLocation>
        <location evidence="12">Cytoplasm</location>
    </subcellularLocation>
</comment>
<name>A0A9D2WR97_9FIRM</name>
<dbReference type="InterPro" id="IPR047001">
    <property type="entry name" value="MnmG_C_subdom"/>
</dbReference>
<evidence type="ECO:0000313" key="15">
    <source>
        <dbReference type="Proteomes" id="UP000798488"/>
    </source>
</evidence>
<dbReference type="InterPro" id="IPR002218">
    <property type="entry name" value="MnmG-rel"/>
</dbReference>
<dbReference type="SMART" id="SM01228">
    <property type="entry name" value="GIDA_assoc_3"/>
    <property type="match status" value="1"/>
</dbReference>
<dbReference type="GO" id="GO:0005829">
    <property type="term" value="C:cytosol"/>
    <property type="evidence" value="ECO:0007669"/>
    <property type="project" value="TreeGrafter"/>
</dbReference>
<evidence type="ECO:0000256" key="12">
    <source>
        <dbReference type="HAMAP-Rule" id="MF_00129"/>
    </source>
</evidence>
<feature type="binding site" evidence="12">
    <location>
        <begin position="273"/>
        <end position="287"/>
    </location>
    <ligand>
        <name>NAD(+)</name>
        <dbReference type="ChEBI" id="CHEBI:57540"/>
    </ligand>
</feature>
<dbReference type="PANTHER" id="PTHR11806:SF0">
    <property type="entry name" value="PROTEIN MTO1 HOMOLOG, MITOCHONDRIAL"/>
    <property type="match status" value="1"/>
</dbReference>
<dbReference type="Pfam" id="PF21680">
    <property type="entry name" value="GIDA_C_1st"/>
    <property type="match status" value="1"/>
</dbReference>
<evidence type="ECO:0000256" key="10">
    <source>
        <dbReference type="ARBA" id="ARBA00025948"/>
    </source>
</evidence>
<dbReference type="InterPro" id="IPR040131">
    <property type="entry name" value="MnmG_N"/>
</dbReference>
<comment type="similarity">
    <text evidence="3 12">Belongs to the MnmG family.</text>
</comment>
<dbReference type="FunFam" id="1.10.10.1800:FF:000001">
    <property type="entry name" value="tRNA uridine 5-carboxymethylaminomethyl modification enzyme MnmG"/>
    <property type="match status" value="1"/>
</dbReference>
<dbReference type="GO" id="GO:0030488">
    <property type="term" value="P:tRNA methylation"/>
    <property type="evidence" value="ECO:0007669"/>
    <property type="project" value="TreeGrafter"/>
</dbReference>
<evidence type="ECO:0000256" key="5">
    <source>
        <dbReference type="ARBA" id="ARBA00022490"/>
    </source>
</evidence>
<dbReference type="PROSITE" id="PS01280">
    <property type="entry name" value="GIDA_1"/>
    <property type="match status" value="1"/>
</dbReference>
<sequence>MEYLAGYYDVVVIGAGHAGCEAALAAARLGMKTLVLTINMDNIAMMPCNPAMGGPAKGQLIREVDALGGEIGLNTDRSAIQMRMLNTAKGPAVQALRAQADKNYYHLNMLYVLENQINLDVKQVMVEKILVKGGCVTGVVGQSGAVFKARSVIIATGTFLNARIIIGDLAYSGGPNGNFPSIKLSDSLKELGFNLGRFKTGTPARVDRRSINFDKMNIQPGDERLLNFSFISDIYSREQVPCWLTYSNEETHKIIKENLHRSPLYSGLIEGVGPRYCPSIETKVVRFSDKAAHQVFIEPEGKKTNEMYVQGMSTSLPEDVQLAMLRTIPGLEKVEIIRTGYAIEYDYIVPSQLKLNLETKDIDGLFTAGQINGTSGYEEAAAQGIIAGINAARYVKNEEPFVVSRTEGYIGVLIDDLVTKGVTEPYRLLTSRAEYRLMLRQDNADLRLTEKGYQIGLVTPERYSRFIYKKKAVEEEIKRLNRTFVVAGPDVQAILEKKKSSLFQGSINLANLLKRPEIEYRDIENLTNEYSPLEDEIKEVVEIQIKYEGYIKKQAAQVKKFEKIEQMKLPSNINYLNIKGLATEAAQKLEEIRPLSIGQASRISGVNPADISVLLIYLELIRREANSKDNANVGIDNQ</sequence>
<dbReference type="AlphaFoldDB" id="A0A9D2WR97"/>
<evidence type="ECO:0000259" key="13">
    <source>
        <dbReference type="SMART" id="SM01228"/>
    </source>
</evidence>